<organism evidence="2 3">
    <name type="scientific">Nocardia thailandica</name>
    <dbReference type="NCBI Taxonomy" id="257275"/>
    <lineage>
        <taxon>Bacteria</taxon>
        <taxon>Bacillati</taxon>
        <taxon>Actinomycetota</taxon>
        <taxon>Actinomycetes</taxon>
        <taxon>Mycobacteriales</taxon>
        <taxon>Nocardiaceae</taxon>
        <taxon>Nocardia</taxon>
    </lineage>
</organism>
<feature type="signal peptide" evidence="1">
    <location>
        <begin position="1"/>
        <end position="25"/>
    </location>
</feature>
<keyword evidence="2" id="KW-0378">Hydrolase</keyword>
<keyword evidence="3" id="KW-1185">Reference proteome</keyword>
<dbReference type="SUPFAM" id="SSF53474">
    <property type="entry name" value="alpha/beta-Hydrolases"/>
    <property type="match status" value="1"/>
</dbReference>
<dbReference type="InterPro" id="IPR029058">
    <property type="entry name" value="AB_hydrolase_fold"/>
</dbReference>
<comment type="caution">
    <text evidence="2">The sequence shown here is derived from an EMBL/GenBank/DDBJ whole genome shotgun (WGS) entry which is preliminary data.</text>
</comment>
<dbReference type="RefSeq" id="WP_387702276.1">
    <property type="nucleotide sequence ID" value="NZ_JBIAMX010000016.1"/>
</dbReference>
<evidence type="ECO:0000313" key="3">
    <source>
        <dbReference type="Proteomes" id="UP001601444"/>
    </source>
</evidence>
<accession>A0ABW6PUH4</accession>
<feature type="chain" id="PRO_5046598465" evidence="1">
    <location>
        <begin position="26"/>
        <end position="312"/>
    </location>
</feature>
<gene>
    <name evidence="2" type="ORF">ACFYTF_23705</name>
</gene>
<evidence type="ECO:0000256" key="1">
    <source>
        <dbReference type="SAM" id="SignalP"/>
    </source>
</evidence>
<dbReference type="Gene3D" id="3.40.50.1820">
    <property type="entry name" value="alpha/beta hydrolase"/>
    <property type="match status" value="1"/>
</dbReference>
<keyword evidence="1" id="KW-0732">Signal</keyword>
<dbReference type="GO" id="GO:0016787">
    <property type="term" value="F:hydrolase activity"/>
    <property type="evidence" value="ECO:0007669"/>
    <property type="project" value="UniProtKB-KW"/>
</dbReference>
<dbReference type="Proteomes" id="UP001601444">
    <property type="component" value="Unassembled WGS sequence"/>
</dbReference>
<protein>
    <submittedName>
        <fullName evidence="2">Alpha/beta hydrolase</fullName>
    </submittedName>
</protein>
<name>A0ABW6PUH4_9NOCA</name>
<sequence>MNVRTPLVAALAAALLLAAAPAAHAGTGLPGSVEIACADTALTQDARWYLPAGAPRALVWVQHGFARASGNVADLAGALADRGYLVFTPDLPFVNPSGCTLQNLGDNTGFLHHVAELFGTSEALAASLAAAAHRAGRSAPPLPADLVFLGHSAGAEAVAAVAEDLRVTSPATWARLRAVILLDPVKSFLGDNLGRAVAGIDITALPLLEVAAPPSPCNSFGTGTDAVRSGLHRPFLGVRLPEGAHTDAEGASSDALGELLCGVPAATAVAAVRTLALGWTDDAVDGARTPVLYPDAAGTVAAAPGAEVLRGG</sequence>
<evidence type="ECO:0000313" key="2">
    <source>
        <dbReference type="EMBL" id="MFF0545848.1"/>
    </source>
</evidence>
<reference evidence="2 3" key="1">
    <citation type="submission" date="2024-10" db="EMBL/GenBank/DDBJ databases">
        <title>The Natural Products Discovery Center: Release of the First 8490 Sequenced Strains for Exploring Actinobacteria Biosynthetic Diversity.</title>
        <authorList>
            <person name="Kalkreuter E."/>
            <person name="Kautsar S.A."/>
            <person name="Yang D."/>
            <person name="Bader C.D."/>
            <person name="Teijaro C.N."/>
            <person name="Fluegel L."/>
            <person name="Davis C.M."/>
            <person name="Simpson J.R."/>
            <person name="Lauterbach L."/>
            <person name="Steele A.D."/>
            <person name="Gui C."/>
            <person name="Meng S."/>
            <person name="Li G."/>
            <person name="Viehrig K."/>
            <person name="Ye F."/>
            <person name="Su P."/>
            <person name="Kiefer A.F."/>
            <person name="Nichols A."/>
            <person name="Cepeda A.J."/>
            <person name="Yan W."/>
            <person name="Fan B."/>
            <person name="Jiang Y."/>
            <person name="Adhikari A."/>
            <person name="Zheng C.-J."/>
            <person name="Schuster L."/>
            <person name="Cowan T.M."/>
            <person name="Smanski M.J."/>
            <person name="Chevrette M.G."/>
            <person name="De Carvalho L.P.S."/>
            <person name="Shen B."/>
        </authorList>
    </citation>
    <scope>NUCLEOTIDE SEQUENCE [LARGE SCALE GENOMIC DNA]</scope>
    <source>
        <strain evidence="2 3">NPDC004045</strain>
    </source>
</reference>
<proteinExistence type="predicted"/>
<dbReference type="EMBL" id="JBIAMX010000016">
    <property type="protein sequence ID" value="MFF0545848.1"/>
    <property type="molecule type" value="Genomic_DNA"/>
</dbReference>